<dbReference type="SMART" id="SM00032">
    <property type="entry name" value="CCP"/>
    <property type="match status" value="4"/>
</dbReference>
<keyword evidence="8" id="KW-1185">Reference proteome</keyword>
<dbReference type="InterPro" id="IPR024079">
    <property type="entry name" value="MetalloPept_cat_dom_sf"/>
</dbReference>
<dbReference type="MEROPS" id="M43.005"/>
<dbReference type="GO" id="GO:0004222">
    <property type="term" value="F:metalloendopeptidase activity"/>
    <property type="evidence" value="ECO:0007669"/>
    <property type="project" value="TreeGrafter"/>
</dbReference>
<evidence type="ECO:0000256" key="3">
    <source>
        <dbReference type="ARBA" id="ARBA00022737"/>
    </source>
</evidence>
<reference evidence="8" key="1">
    <citation type="journal article" date="2013" name="Science">
        <title>Comparative analysis of bat genomes provides insight into the evolution of flight and immunity.</title>
        <authorList>
            <person name="Zhang G."/>
            <person name="Cowled C."/>
            <person name="Shi Z."/>
            <person name="Huang Z."/>
            <person name="Bishop-Lilly K.A."/>
            <person name="Fang X."/>
            <person name="Wynne J.W."/>
            <person name="Xiong Z."/>
            <person name="Baker M.L."/>
            <person name="Zhao W."/>
            <person name="Tachedjian M."/>
            <person name="Zhu Y."/>
            <person name="Zhou P."/>
            <person name="Jiang X."/>
            <person name="Ng J."/>
            <person name="Yang L."/>
            <person name="Wu L."/>
            <person name="Xiao J."/>
            <person name="Feng Y."/>
            <person name="Chen Y."/>
            <person name="Sun X."/>
            <person name="Zhang Y."/>
            <person name="Marsh G.A."/>
            <person name="Crameri G."/>
            <person name="Broder C.C."/>
            <person name="Frey K.G."/>
            <person name="Wang L.F."/>
            <person name="Wang J."/>
        </authorList>
    </citation>
    <scope>NUCLEOTIDE SEQUENCE [LARGE SCALE GENOMIC DNA]</scope>
</reference>
<evidence type="ECO:0000313" key="8">
    <source>
        <dbReference type="Proteomes" id="UP000010552"/>
    </source>
</evidence>
<dbReference type="InParanoid" id="L5KZ02"/>
<dbReference type="AlphaFoldDB" id="L5KZ02"/>
<dbReference type="FunFam" id="2.10.70.10:FF:000045">
    <property type="entry name" value="Pappalysin 1"/>
    <property type="match status" value="1"/>
</dbReference>
<keyword evidence="2" id="KW-0732">Signal</keyword>
<dbReference type="GO" id="GO:0007166">
    <property type="term" value="P:cell surface receptor signaling pathway"/>
    <property type="evidence" value="ECO:0007669"/>
    <property type="project" value="TreeGrafter"/>
</dbReference>
<accession>L5KZ02</accession>
<dbReference type="GO" id="GO:0005615">
    <property type="term" value="C:extracellular space"/>
    <property type="evidence" value="ECO:0007669"/>
    <property type="project" value="TreeGrafter"/>
</dbReference>
<feature type="domain" description="Sushi" evidence="6">
    <location>
        <begin position="889"/>
        <end position="958"/>
    </location>
</feature>
<dbReference type="Gene3D" id="2.10.70.10">
    <property type="entry name" value="Complement Module, domain 1"/>
    <property type="match status" value="2"/>
</dbReference>
<dbReference type="PANTHER" id="PTHR46130">
    <property type="entry name" value="LAMGL DOMAIN-CONTAINING PROTEIN"/>
    <property type="match status" value="1"/>
</dbReference>
<dbReference type="PANTHER" id="PTHR46130:SF1">
    <property type="entry name" value="PAPPALYSIN-2"/>
    <property type="match status" value="1"/>
</dbReference>
<dbReference type="Pfam" id="PF00084">
    <property type="entry name" value="Sushi"/>
    <property type="match status" value="2"/>
</dbReference>
<evidence type="ECO:0000256" key="2">
    <source>
        <dbReference type="ARBA" id="ARBA00022729"/>
    </source>
</evidence>
<sequence length="1141" mass="124377">MSVKELKEALQLNSTHFLNVYFASSVKEDLAGAATWPWDKEAISHLGGVVLNPAYYGMPGHTNIMIHEVGHVLGLYHVFKGVSERESCDDPCRETVPSMETGDLCADTAPTPKSKLCQDPEPTNDTCGVTHFPGAPFSNYMSYTDDDCTDSFTPNQVARMHCYLDLVYQQWSQSQKPTPIPIPPMVVGQTGKSLTIHWLPPISGVVYDRSLGSVCDACAEDGTFRQYVHSASSRRVCDSSGYWTPEEAVGPPDVDQPCEPSLQAWSPELHLYHMNMTVPCPAEGCSLELLFRHPVQADTLTLWVTYLSMDSPQALFDVEILLEHRESVHLGPLDTSCDTPLTVKLHVDGEVSGVKVYTFDERMEIDAALLASRPRSPLCSGCRPVTYQVLREPPFASGSPAAVTHPHRKFTDVSLKLGLPAAECVPKKRKHMPTFPSHPFVQPVWKGVTLLCMPGEVRPGQMYQYQVQAVAGAELGEASPPLSHVHGAPYCGDGKVARSLGEECDDGDLLSGDGCSRACELEEGFKCVGEPSLCYIYEGDGICEPFEKEASLIDCGLYTPDGYLDQWATHASSSHEDKNKCPVSVVTGEPHSMVCFSRPGVAVAIFVFLASDGLASGKHPRPTATLHLTDVNGNNHSLGVAVAIFVFLASDGLASGKHPRPTATLHLTDVNGNNHSLGTYELSCQQNPLVINVTHRPDVLAHHTTAALLNFSSSLVGISAVALRTSSHTSLSAPNNCIPEHEGRNHQGQSCVHRPCGEQGSCAPLPLDHADVVNCTSDGPGHMKCAITCQKGFALQDSSGQYLRPLQKEILLTCSSGHWDRAVSCMALDCGVPDPSLVNHATFSCSEGTNFRKRCAISCVPPAKLQGLSPWLTCLEDGLWSLPEAYCKLECDAPPVIPNANLLLPHCLQGHHDVGSVCRYECKPGYYVLESAERKLRNMFLKIQCLEGGTWEQGSCVPVVCEPPSPVFEGMYECTNGFQFNSQCMLSCHQESERLPTRCTKEGLWTEEFRLCEKMQGECPPPPSGLNSVEYKCEQGFGIGAVCSPSCMIPPNDPVILPENVTTDTLEHWMEPVKVQSIVCTGRRQWHPDPVLVHCIQSCEVSHLPFPKPSPEFSGRLSPQGLESVSFKLPSTRFSIPMPFA</sequence>
<dbReference type="InterPro" id="IPR058897">
    <property type="entry name" value="PAPPA_SD_C"/>
</dbReference>
<dbReference type="SUPFAM" id="SSF57535">
    <property type="entry name" value="Complement control module/SCR domain"/>
    <property type="match status" value="3"/>
</dbReference>
<keyword evidence="4" id="KW-1015">Disulfide bond</keyword>
<name>L5KZ02_PTEAL</name>
<evidence type="ECO:0000256" key="4">
    <source>
        <dbReference type="ARBA" id="ARBA00023157"/>
    </source>
</evidence>
<dbReference type="Pfam" id="PF05572">
    <property type="entry name" value="Peptidase_M43"/>
    <property type="match status" value="1"/>
</dbReference>
<evidence type="ECO:0000259" key="6">
    <source>
        <dbReference type="PROSITE" id="PS50923"/>
    </source>
</evidence>
<keyword evidence="5" id="KW-0768">Sushi</keyword>
<comment type="similarity">
    <text evidence="1">Belongs to the peptidase M43B family.</text>
</comment>
<dbReference type="InterPro" id="IPR043543">
    <property type="entry name" value="PAPPA/PAPPA2"/>
</dbReference>
<dbReference type="GO" id="GO:0006508">
    <property type="term" value="P:proteolysis"/>
    <property type="evidence" value="ECO:0007669"/>
    <property type="project" value="TreeGrafter"/>
</dbReference>
<organism evidence="7 8">
    <name type="scientific">Pteropus alecto</name>
    <name type="common">Black flying fox</name>
    <dbReference type="NCBI Taxonomy" id="9402"/>
    <lineage>
        <taxon>Eukaryota</taxon>
        <taxon>Metazoa</taxon>
        <taxon>Chordata</taxon>
        <taxon>Craniata</taxon>
        <taxon>Vertebrata</taxon>
        <taxon>Euteleostomi</taxon>
        <taxon>Mammalia</taxon>
        <taxon>Eutheria</taxon>
        <taxon>Laurasiatheria</taxon>
        <taxon>Chiroptera</taxon>
        <taxon>Yinpterochiroptera</taxon>
        <taxon>Pteropodoidea</taxon>
        <taxon>Pteropodidae</taxon>
        <taxon>Pteropodinae</taxon>
        <taxon>Pteropus</taxon>
    </lineage>
</organism>
<dbReference type="NCBIfam" id="TIGR02232">
    <property type="entry name" value="myxo_disulf_rpt"/>
    <property type="match status" value="1"/>
</dbReference>
<dbReference type="Gene3D" id="3.40.390.10">
    <property type="entry name" value="Collagenase (Catalytic Domain)"/>
    <property type="match status" value="1"/>
</dbReference>
<proteinExistence type="inferred from homology"/>
<evidence type="ECO:0000313" key="7">
    <source>
        <dbReference type="EMBL" id="ELK16241.1"/>
    </source>
</evidence>
<dbReference type="eggNOG" id="ENOG502SCUW">
    <property type="taxonomic scope" value="Eukaryota"/>
</dbReference>
<feature type="domain" description="Sushi" evidence="6">
    <location>
        <begin position="959"/>
        <end position="1014"/>
    </location>
</feature>
<dbReference type="InterPro" id="IPR008754">
    <property type="entry name" value="Peptidase_M43"/>
</dbReference>
<dbReference type="STRING" id="9402.L5KZ02"/>
<protein>
    <submittedName>
        <fullName evidence="7">Pappalysin-2</fullName>
    </submittedName>
</protein>
<dbReference type="Proteomes" id="UP000010552">
    <property type="component" value="Unassembled WGS sequence"/>
</dbReference>
<dbReference type="SUPFAM" id="SSF55486">
    <property type="entry name" value="Metalloproteases ('zincins'), catalytic domain"/>
    <property type="match status" value="1"/>
</dbReference>
<evidence type="ECO:0000256" key="1">
    <source>
        <dbReference type="ARBA" id="ARBA00008721"/>
    </source>
</evidence>
<dbReference type="CDD" id="cd00033">
    <property type="entry name" value="CCP"/>
    <property type="match status" value="2"/>
</dbReference>
<dbReference type="Pfam" id="PF25900">
    <property type="entry name" value="PAPPA"/>
    <property type="match status" value="1"/>
</dbReference>
<dbReference type="InterPro" id="IPR035976">
    <property type="entry name" value="Sushi/SCR/CCP_sf"/>
</dbReference>
<comment type="caution">
    <text evidence="5">Lacks conserved residue(s) required for the propagation of feature annotation.</text>
</comment>
<dbReference type="InterPro" id="IPR011936">
    <property type="entry name" value="Myxo_disulph_rpt"/>
</dbReference>
<dbReference type="FunCoup" id="L5KZ02">
    <property type="interactions" value="27"/>
</dbReference>
<dbReference type="EMBL" id="KB030474">
    <property type="protein sequence ID" value="ELK16241.1"/>
    <property type="molecule type" value="Genomic_DNA"/>
</dbReference>
<dbReference type="PROSITE" id="PS50923">
    <property type="entry name" value="SUSHI"/>
    <property type="match status" value="2"/>
</dbReference>
<dbReference type="CDD" id="cd04275">
    <property type="entry name" value="ZnMc_pappalysin_like"/>
    <property type="match status" value="1"/>
</dbReference>
<dbReference type="InterPro" id="IPR000436">
    <property type="entry name" value="Sushi_SCR_CCP_dom"/>
</dbReference>
<keyword evidence="3" id="KW-0677">Repeat</keyword>
<dbReference type="FunFam" id="3.40.390.10:FF:000031">
    <property type="entry name" value="Pappalysin 2"/>
    <property type="match status" value="1"/>
</dbReference>
<gene>
    <name evidence="7" type="ORF">PAL_GLEAN10017747</name>
</gene>
<evidence type="ECO:0000256" key="5">
    <source>
        <dbReference type="PROSITE-ProRule" id="PRU00302"/>
    </source>
</evidence>